<gene>
    <name evidence="3" type="primary">PEX16</name>
    <name evidence="3" type="ORF">HK099_002325</name>
</gene>
<evidence type="ECO:0000313" key="4">
    <source>
        <dbReference type="Proteomes" id="UP001211065"/>
    </source>
</evidence>
<dbReference type="GO" id="GO:0005778">
    <property type="term" value="C:peroxisomal membrane"/>
    <property type="evidence" value="ECO:0007669"/>
    <property type="project" value="UniProtKB-SubCell"/>
</dbReference>
<evidence type="ECO:0000256" key="1">
    <source>
        <dbReference type="ARBA" id="ARBA00009505"/>
    </source>
</evidence>
<dbReference type="AlphaFoldDB" id="A0AAD5XZC0"/>
<evidence type="ECO:0000313" key="3">
    <source>
        <dbReference type="EMBL" id="KAJ3222422.1"/>
    </source>
</evidence>
<dbReference type="Pfam" id="PF08610">
    <property type="entry name" value="Pex16"/>
    <property type="match status" value="2"/>
</dbReference>
<evidence type="ECO:0000256" key="2">
    <source>
        <dbReference type="RuleBase" id="RU365003"/>
    </source>
</evidence>
<dbReference type="PANTHER" id="PTHR13299">
    <property type="entry name" value="PEROXISOMAL MEMBRANE PROTEIN PEX16"/>
    <property type="match status" value="1"/>
</dbReference>
<protein>
    <recommendedName>
        <fullName evidence="2">Peroxisomal membrane protein PEX16</fullName>
    </recommendedName>
</protein>
<keyword evidence="4" id="KW-1185">Reference proteome</keyword>
<dbReference type="GO" id="GO:0007031">
    <property type="term" value="P:peroxisome organization"/>
    <property type="evidence" value="ECO:0007669"/>
    <property type="project" value="UniProtKB-KW"/>
</dbReference>
<comment type="caution">
    <text evidence="3">The sequence shown here is derived from an EMBL/GenBank/DDBJ whole genome shotgun (WGS) entry which is preliminary data.</text>
</comment>
<accession>A0AAD5XZC0</accession>
<keyword evidence="2" id="KW-0576">Peroxisome</keyword>
<dbReference type="PANTHER" id="PTHR13299:SF0">
    <property type="entry name" value="PEROXISOMAL MEMBRANE PROTEIN PEX16"/>
    <property type="match status" value="1"/>
</dbReference>
<comment type="subcellular location">
    <subcellularLocation>
        <location evidence="2">Peroxisome membrane</location>
    </subcellularLocation>
</comment>
<dbReference type="InterPro" id="IPR013919">
    <property type="entry name" value="Pex16"/>
</dbReference>
<dbReference type="Proteomes" id="UP001211065">
    <property type="component" value="Unassembled WGS sequence"/>
</dbReference>
<proteinExistence type="inferred from homology"/>
<reference evidence="3" key="1">
    <citation type="submission" date="2020-05" db="EMBL/GenBank/DDBJ databases">
        <title>Phylogenomic resolution of chytrid fungi.</title>
        <authorList>
            <person name="Stajich J.E."/>
            <person name="Amses K."/>
            <person name="Simmons R."/>
            <person name="Seto K."/>
            <person name="Myers J."/>
            <person name="Bonds A."/>
            <person name="Quandt C.A."/>
            <person name="Barry K."/>
            <person name="Liu P."/>
            <person name="Grigoriev I."/>
            <person name="Longcore J.E."/>
            <person name="James T.Y."/>
        </authorList>
    </citation>
    <scope>NUCLEOTIDE SEQUENCE</scope>
    <source>
        <strain evidence="3">JEL0476</strain>
    </source>
</reference>
<organism evidence="3 4">
    <name type="scientific">Clydaea vesicula</name>
    <dbReference type="NCBI Taxonomy" id="447962"/>
    <lineage>
        <taxon>Eukaryota</taxon>
        <taxon>Fungi</taxon>
        <taxon>Fungi incertae sedis</taxon>
        <taxon>Chytridiomycota</taxon>
        <taxon>Chytridiomycota incertae sedis</taxon>
        <taxon>Chytridiomycetes</taxon>
        <taxon>Lobulomycetales</taxon>
        <taxon>Lobulomycetaceae</taxon>
        <taxon>Clydaea</taxon>
    </lineage>
</organism>
<comment type="similarity">
    <text evidence="1 2">Belongs to the peroxin-16 family.</text>
</comment>
<sequence length="317" mass="37096">MDKLKDFYTLYSSELIKNPPFFAQLESTIKTFTYILPVLLEMISSLKEISETALENTSTSKKNIFGKTRWRVILGIESIKFALNAILLFKTKRKIMSSQIPSRDYDLSKLPNLSKDSEVLTNNNPTVKVDDISTNNDHKKELFQVQKRTKKILPTIRSLKINSNNQTVNVDSSSMLNINNFDFSNLNDGLSNQTDDQVVETFLLSKGLTDSSKVLVKPIDYCRVLNNLEIFGEFLYILRPLAYELQKNLTKLEKMEVKRRIWLFLFYFLRSPIYESFTKSRIDGVIEKYSTYRILNFFAGILKDYQDLWEKYFFYVQ</sequence>
<keyword evidence="2" id="KW-0962">Peroxisome biogenesis</keyword>
<name>A0AAD5XZC0_9FUNG</name>
<dbReference type="EMBL" id="JADGJW010000176">
    <property type="protein sequence ID" value="KAJ3222422.1"/>
    <property type="molecule type" value="Genomic_DNA"/>
</dbReference>